<evidence type="ECO:0000313" key="2">
    <source>
        <dbReference type="EMBL" id="SSC12492.1"/>
    </source>
</evidence>
<accession>A0A7Z7LF19</accession>
<proteinExistence type="predicted"/>
<name>A0A7Z7LF19_9BACT</name>
<dbReference type="PANTHER" id="PTHR36179:SF2">
    <property type="entry name" value="LUD DOMAIN-CONTAINING PROTEIN"/>
    <property type="match status" value="1"/>
</dbReference>
<feature type="domain" description="LUD" evidence="1">
    <location>
        <begin position="16"/>
        <end position="207"/>
    </location>
</feature>
<organism evidence="2 3">
    <name type="scientific">Mesotoga infera</name>
    <dbReference type="NCBI Taxonomy" id="1236046"/>
    <lineage>
        <taxon>Bacteria</taxon>
        <taxon>Thermotogati</taxon>
        <taxon>Thermotogota</taxon>
        <taxon>Thermotogae</taxon>
        <taxon>Kosmotogales</taxon>
        <taxon>Kosmotogaceae</taxon>
        <taxon>Mesotoga</taxon>
    </lineage>
</organism>
<dbReference type="EMBL" id="LS974202">
    <property type="protein sequence ID" value="SSC12492.1"/>
    <property type="molecule type" value="Genomic_DNA"/>
</dbReference>
<dbReference type="PIRSF" id="PIRSF020269">
    <property type="entry name" value="DUF1121"/>
    <property type="match status" value="1"/>
</dbReference>
<reference evidence="2 3" key="1">
    <citation type="submission" date="2017-01" db="EMBL/GenBank/DDBJ databases">
        <authorList>
            <person name="Erauso G."/>
        </authorList>
    </citation>
    <scope>NUCLEOTIDE SEQUENCE [LARGE SCALE GENOMIC DNA]</scope>
    <source>
        <strain evidence="2">MESINF1</strain>
    </source>
</reference>
<evidence type="ECO:0000259" key="1">
    <source>
        <dbReference type="Pfam" id="PF02589"/>
    </source>
</evidence>
<dbReference type="Proteomes" id="UP000250796">
    <property type="component" value="Chromosome MESINF"/>
</dbReference>
<dbReference type="InterPro" id="IPR037171">
    <property type="entry name" value="NagB/RpiA_transferase-like"/>
</dbReference>
<dbReference type="InterPro" id="IPR009501">
    <property type="entry name" value="UCP020269"/>
</dbReference>
<dbReference type="RefSeq" id="WP_169698806.1">
    <property type="nucleotide sequence ID" value="NZ_LS974202.1"/>
</dbReference>
<evidence type="ECO:0000313" key="3">
    <source>
        <dbReference type="Proteomes" id="UP000250796"/>
    </source>
</evidence>
<dbReference type="KEGG" id="minf:MESINF_1043"/>
<dbReference type="AlphaFoldDB" id="A0A7Z7LF19"/>
<keyword evidence="3" id="KW-1185">Reference proteome</keyword>
<protein>
    <recommendedName>
        <fullName evidence="1">LUD domain-containing protein</fullName>
    </recommendedName>
</protein>
<dbReference type="SUPFAM" id="SSF100950">
    <property type="entry name" value="NagB/RpiA/CoA transferase-like"/>
    <property type="match status" value="1"/>
</dbReference>
<dbReference type="PANTHER" id="PTHR36179">
    <property type="entry name" value="LUD_DOM DOMAIN-CONTAINING PROTEIN"/>
    <property type="match status" value="1"/>
</dbReference>
<sequence>MRNSLLNWKYEKLAGKLIENFAKRSIEAVYLPSREQVVPRLVELIPAGSTVASGGSLTLQETGARDLLKSGSYNYLDREAVSDSGEREEILRKAFWADFYLCSANAITLDGQILLLDGNCNRVAAVLFGPKRVILVVGMNKVVGDIDSAIERIKFIAPMNAKRLNLHTPCTATGFCMDCTSDERICGTYVTVSDSSRRKGRYTVMLVGEELGL</sequence>
<dbReference type="Pfam" id="PF02589">
    <property type="entry name" value="LUD_dom"/>
    <property type="match status" value="1"/>
</dbReference>
<gene>
    <name evidence="2" type="ORF">MESINF_1043</name>
</gene>
<dbReference type="InterPro" id="IPR003741">
    <property type="entry name" value="LUD_dom"/>
</dbReference>